<name>A0A8S1D4W6_9INSE</name>
<comment type="similarity">
    <text evidence="1">Belongs to the selenoprotein M/F family.</text>
</comment>
<keyword evidence="5" id="KW-1185">Reference proteome</keyword>
<dbReference type="InterPro" id="IPR014912">
    <property type="entry name" value="Sep15_SelM_dom"/>
</dbReference>
<comment type="caution">
    <text evidence="4">The sequence shown here is derived from an EMBL/GenBank/DDBJ whole genome shotgun (WGS) entry which is preliminary data.</text>
</comment>
<dbReference type="Proteomes" id="UP000494165">
    <property type="component" value="Unassembled WGS sequence"/>
</dbReference>
<evidence type="ECO:0000256" key="2">
    <source>
        <dbReference type="SAM" id="SignalP"/>
    </source>
</evidence>
<keyword evidence="2" id="KW-0732">Signal</keyword>
<evidence type="ECO:0000313" key="5">
    <source>
        <dbReference type="Proteomes" id="UP000494165"/>
    </source>
</evidence>
<feature type="chain" id="PRO_5035763924" description="Selenoprotein F/M domain-containing protein" evidence="2">
    <location>
        <begin position="17"/>
        <end position="97"/>
    </location>
</feature>
<dbReference type="OrthoDB" id="25165at2759"/>
<proteinExistence type="inferred from homology"/>
<dbReference type="InterPro" id="IPR036249">
    <property type="entry name" value="Thioredoxin-like_sf"/>
</dbReference>
<sequence length="97" mass="10876">MRTLSALCLLLAVAVAIEKPEEDDKAVRVTIESCDIPQISEAIFKSVPGAPPEAVFFNKDDKELSRVSLSEKSREECLQLLAEHGFHKKSEEKRHEL</sequence>
<evidence type="ECO:0000259" key="3">
    <source>
        <dbReference type="Pfam" id="PF08806"/>
    </source>
</evidence>
<accession>A0A8S1D4W6</accession>
<dbReference type="EMBL" id="CADEPI010000172">
    <property type="protein sequence ID" value="CAB3378781.1"/>
    <property type="molecule type" value="Genomic_DNA"/>
</dbReference>
<evidence type="ECO:0000313" key="4">
    <source>
        <dbReference type="EMBL" id="CAB3378781.1"/>
    </source>
</evidence>
<reference evidence="4 5" key="1">
    <citation type="submission" date="2020-04" db="EMBL/GenBank/DDBJ databases">
        <authorList>
            <person name="Alioto T."/>
            <person name="Alioto T."/>
            <person name="Gomez Garrido J."/>
        </authorList>
    </citation>
    <scope>NUCLEOTIDE SEQUENCE [LARGE SCALE GENOMIC DNA]</scope>
</reference>
<organism evidence="4 5">
    <name type="scientific">Cloeon dipterum</name>
    <dbReference type="NCBI Taxonomy" id="197152"/>
    <lineage>
        <taxon>Eukaryota</taxon>
        <taxon>Metazoa</taxon>
        <taxon>Ecdysozoa</taxon>
        <taxon>Arthropoda</taxon>
        <taxon>Hexapoda</taxon>
        <taxon>Insecta</taxon>
        <taxon>Pterygota</taxon>
        <taxon>Palaeoptera</taxon>
        <taxon>Ephemeroptera</taxon>
        <taxon>Pisciforma</taxon>
        <taxon>Baetidae</taxon>
        <taxon>Cloeon</taxon>
    </lineage>
</organism>
<evidence type="ECO:0000256" key="1">
    <source>
        <dbReference type="ARBA" id="ARBA00005742"/>
    </source>
</evidence>
<feature type="domain" description="Selenoprotein F/M" evidence="3">
    <location>
        <begin position="35"/>
        <end position="86"/>
    </location>
</feature>
<feature type="signal peptide" evidence="2">
    <location>
        <begin position="1"/>
        <end position="16"/>
    </location>
</feature>
<dbReference type="Pfam" id="PF08806">
    <property type="entry name" value="Sep15_SelM"/>
    <property type="match status" value="1"/>
</dbReference>
<dbReference type="SUPFAM" id="SSF52833">
    <property type="entry name" value="Thioredoxin-like"/>
    <property type="match status" value="1"/>
</dbReference>
<dbReference type="InterPro" id="IPR038219">
    <property type="entry name" value="Sep15/SelM_sf"/>
</dbReference>
<gene>
    <name evidence="4" type="ORF">CLODIP_2_CD09361</name>
</gene>
<dbReference type="Gene3D" id="3.40.30.50">
    <property type="entry name" value="Sep15/SelM thioredoxin-like domain, active-site redox motif"/>
    <property type="match status" value="1"/>
</dbReference>
<dbReference type="AlphaFoldDB" id="A0A8S1D4W6"/>
<protein>
    <recommendedName>
        <fullName evidence="3">Selenoprotein F/M domain-containing protein</fullName>
    </recommendedName>
</protein>